<dbReference type="NCBIfam" id="TIGR01172">
    <property type="entry name" value="cysE"/>
    <property type="match status" value="1"/>
</dbReference>
<evidence type="ECO:0000313" key="8">
    <source>
        <dbReference type="EMBL" id="GAA0234746.1"/>
    </source>
</evidence>
<dbReference type="InterPro" id="IPR011004">
    <property type="entry name" value="Trimer_LpxA-like_sf"/>
</dbReference>
<dbReference type="Proteomes" id="UP001501176">
    <property type="component" value="Unassembled WGS sequence"/>
</dbReference>
<proteinExistence type="inferred from homology"/>
<dbReference type="RefSeq" id="WP_325124318.1">
    <property type="nucleotide sequence ID" value="NZ_BAAAFN010000015.1"/>
</dbReference>
<comment type="catalytic activity">
    <reaction evidence="6">
        <text>L-serine + acetyl-CoA = O-acetyl-L-serine + CoA</text>
        <dbReference type="Rhea" id="RHEA:24560"/>
        <dbReference type="ChEBI" id="CHEBI:33384"/>
        <dbReference type="ChEBI" id="CHEBI:57287"/>
        <dbReference type="ChEBI" id="CHEBI:57288"/>
        <dbReference type="ChEBI" id="CHEBI:58340"/>
        <dbReference type="EC" id="2.3.1.30"/>
    </reaction>
</comment>
<evidence type="ECO:0000313" key="9">
    <source>
        <dbReference type="Proteomes" id="UP001501176"/>
    </source>
</evidence>
<dbReference type="EMBL" id="BAAAFN010000015">
    <property type="protein sequence ID" value="GAA0234746.1"/>
    <property type="molecule type" value="Genomic_DNA"/>
</dbReference>
<name>A0ABN0U0D0_9BURK</name>
<gene>
    <name evidence="8" type="ORF">GCM10009125_24610</name>
</gene>
<evidence type="ECO:0000256" key="3">
    <source>
        <dbReference type="ARBA" id="ARBA00022605"/>
    </source>
</evidence>
<dbReference type="CDD" id="cd03354">
    <property type="entry name" value="LbH_SAT"/>
    <property type="match status" value="1"/>
</dbReference>
<comment type="similarity">
    <text evidence="1">Belongs to the transferase hexapeptide repeat family.</text>
</comment>
<evidence type="ECO:0000256" key="5">
    <source>
        <dbReference type="ARBA" id="ARBA00023315"/>
    </source>
</evidence>
<feature type="region of interest" description="Disordered" evidence="7">
    <location>
        <begin position="174"/>
        <end position="228"/>
    </location>
</feature>
<feature type="compositionally biased region" description="Low complexity" evidence="7">
    <location>
        <begin position="198"/>
        <end position="215"/>
    </location>
</feature>
<evidence type="ECO:0000256" key="7">
    <source>
        <dbReference type="SAM" id="MobiDB-lite"/>
    </source>
</evidence>
<accession>A0ABN0U0D0</accession>
<protein>
    <recommendedName>
        <fullName evidence="2">serine O-acetyltransferase</fullName>
        <ecNumber evidence="2">2.3.1.30</ecNumber>
    </recommendedName>
</protein>
<evidence type="ECO:0000256" key="6">
    <source>
        <dbReference type="ARBA" id="ARBA00049486"/>
    </source>
</evidence>
<dbReference type="Gene3D" id="2.160.10.10">
    <property type="entry name" value="Hexapeptide repeat proteins"/>
    <property type="match status" value="1"/>
</dbReference>
<feature type="region of interest" description="Disordered" evidence="7">
    <location>
        <begin position="240"/>
        <end position="263"/>
    </location>
</feature>
<dbReference type="InterPro" id="IPR045304">
    <property type="entry name" value="LbH_SAT"/>
</dbReference>
<sequence length="319" mass="34118">MFDQLREDIACIHERDPAARSRIEILTCYPGLHAILVHRLAHGLWRRGWYWAGRFVSHLGRLLTGIEIHPGARIGRRVFIDHGFGVVIGETAEIGDDCTIYQGVTLGGTRLYKGEKRHPTLEEGVVVGAGAQILGGFTVGAHARIGSNAVVIKPVPAGATAVGNPARVILPEDHTAPAPAAGDAQGTAATRDAGDGAGARQPDATPATAARRATPSPCEEGAPPSQSEWAARPLQELLQRGRQESASADGTASQEDFAPYGVSRADDDPLVKVLHELINHTAQQDARIQRLCSALEDLGQRIENGQHPLDAERLNRMVE</sequence>
<keyword evidence="5" id="KW-0012">Acyltransferase</keyword>
<evidence type="ECO:0000256" key="1">
    <source>
        <dbReference type="ARBA" id="ARBA00007274"/>
    </source>
</evidence>
<dbReference type="PANTHER" id="PTHR42811">
    <property type="entry name" value="SERINE ACETYLTRANSFERASE"/>
    <property type="match status" value="1"/>
</dbReference>
<keyword evidence="9" id="KW-1185">Reference proteome</keyword>
<keyword evidence="4" id="KW-0808">Transferase</keyword>
<comment type="caution">
    <text evidence="8">The sequence shown here is derived from an EMBL/GenBank/DDBJ whole genome shotgun (WGS) entry which is preliminary data.</text>
</comment>
<keyword evidence="3" id="KW-0028">Amino-acid biosynthesis</keyword>
<dbReference type="InterPro" id="IPR001451">
    <property type="entry name" value="Hexapep"/>
</dbReference>
<dbReference type="Pfam" id="PF00132">
    <property type="entry name" value="Hexapep"/>
    <property type="match status" value="1"/>
</dbReference>
<reference evidence="8 9" key="1">
    <citation type="journal article" date="2019" name="Int. J. Syst. Evol. Microbiol.">
        <title>The Global Catalogue of Microorganisms (GCM) 10K type strain sequencing project: providing services to taxonomists for standard genome sequencing and annotation.</title>
        <authorList>
            <consortium name="The Broad Institute Genomics Platform"/>
            <consortium name="The Broad Institute Genome Sequencing Center for Infectious Disease"/>
            <person name="Wu L."/>
            <person name="Ma J."/>
        </authorList>
    </citation>
    <scope>NUCLEOTIDE SEQUENCE [LARGE SCALE GENOMIC DNA]</scope>
    <source>
        <strain evidence="8 9">JCM 16240</strain>
    </source>
</reference>
<dbReference type="SUPFAM" id="SSF51161">
    <property type="entry name" value="Trimeric LpxA-like enzymes"/>
    <property type="match status" value="1"/>
</dbReference>
<dbReference type="Gene3D" id="1.10.3130.10">
    <property type="entry name" value="serine acetyltransferase, domain 1"/>
    <property type="match status" value="1"/>
</dbReference>
<dbReference type="InterPro" id="IPR042122">
    <property type="entry name" value="Ser_AcTrfase_N_sf"/>
</dbReference>
<dbReference type="NCBIfam" id="NF041874">
    <property type="entry name" value="EPS_EpsC"/>
    <property type="match status" value="1"/>
</dbReference>
<evidence type="ECO:0000256" key="4">
    <source>
        <dbReference type="ARBA" id="ARBA00022679"/>
    </source>
</evidence>
<feature type="compositionally biased region" description="Polar residues" evidence="7">
    <location>
        <begin position="244"/>
        <end position="254"/>
    </location>
</feature>
<dbReference type="EC" id="2.3.1.30" evidence="2"/>
<feature type="compositionally biased region" description="Low complexity" evidence="7">
    <location>
        <begin position="176"/>
        <end position="191"/>
    </location>
</feature>
<evidence type="ECO:0000256" key="2">
    <source>
        <dbReference type="ARBA" id="ARBA00013266"/>
    </source>
</evidence>
<dbReference type="InterPro" id="IPR053376">
    <property type="entry name" value="Serine_acetyltransferase"/>
</dbReference>
<dbReference type="InterPro" id="IPR005881">
    <property type="entry name" value="Ser_O-AcTrfase"/>
</dbReference>
<organism evidence="8 9">
    <name type="scientific">Castellaniella daejeonensis</name>
    <dbReference type="NCBI Taxonomy" id="659013"/>
    <lineage>
        <taxon>Bacteria</taxon>
        <taxon>Pseudomonadati</taxon>
        <taxon>Pseudomonadota</taxon>
        <taxon>Betaproteobacteria</taxon>
        <taxon>Burkholderiales</taxon>
        <taxon>Alcaligenaceae</taxon>
        <taxon>Castellaniella</taxon>
    </lineage>
</organism>